<evidence type="ECO:0008006" key="3">
    <source>
        <dbReference type="Google" id="ProtNLM"/>
    </source>
</evidence>
<sequence>MTASGDAYVEAAVQRLLTEDPDLSEQGLTLRQGEGNLLVQGEVESADRREAILRRLTEKFPDLRVQCDIGVTRTQAPVDAEEL</sequence>
<comment type="caution">
    <text evidence="1">The sequence shown here is derived from an EMBL/GenBank/DDBJ whole genome shotgun (WGS) entry which is preliminary data.</text>
</comment>
<organism evidence="1 2">
    <name type="scientific">Rugosimonospora acidiphila</name>
    <dbReference type="NCBI Taxonomy" id="556531"/>
    <lineage>
        <taxon>Bacteria</taxon>
        <taxon>Bacillati</taxon>
        <taxon>Actinomycetota</taxon>
        <taxon>Actinomycetes</taxon>
        <taxon>Micromonosporales</taxon>
        <taxon>Micromonosporaceae</taxon>
        <taxon>Rugosimonospora</taxon>
    </lineage>
</organism>
<dbReference type="EMBL" id="BAABJQ010000035">
    <property type="protein sequence ID" value="GAA5198859.1"/>
    <property type="molecule type" value="Genomic_DNA"/>
</dbReference>
<reference evidence="2" key="1">
    <citation type="journal article" date="2019" name="Int. J. Syst. Evol. Microbiol.">
        <title>The Global Catalogue of Microorganisms (GCM) 10K type strain sequencing project: providing services to taxonomists for standard genome sequencing and annotation.</title>
        <authorList>
            <consortium name="The Broad Institute Genomics Platform"/>
            <consortium name="The Broad Institute Genome Sequencing Center for Infectious Disease"/>
            <person name="Wu L."/>
            <person name="Ma J."/>
        </authorList>
    </citation>
    <scope>NUCLEOTIDE SEQUENCE [LARGE SCALE GENOMIC DNA]</scope>
    <source>
        <strain evidence="2">JCM 18304</strain>
    </source>
</reference>
<evidence type="ECO:0000313" key="1">
    <source>
        <dbReference type="EMBL" id="GAA5198859.1"/>
    </source>
</evidence>
<protein>
    <recommendedName>
        <fullName evidence="3">BON domain-containing protein</fullName>
    </recommendedName>
</protein>
<dbReference type="Proteomes" id="UP001501570">
    <property type="component" value="Unassembled WGS sequence"/>
</dbReference>
<keyword evidence="2" id="KW-1185">Reference proteome</keyword>
<proteinExistence type="predicted"/>
<name>A0ABP9SQK6_9ACTN</name>
<accession>A0ABP9SQK6</accession>
<dbReference type="RefSeq" id="WP_345637656.1">
    <property type="nucleotide sequence ID" value="NZ_BAABJQ010000035.1"/>
</dbReference>
<gene>
    <name evidence="1" type="ORF">GCM10023322_73160</name>
</gene>
<evidence type="ECO:0000313" key="2">
    <source>
        <dbReference type="Proteomes" id="UP001501570"/>
    </source>
</evidence>